<proteinExistence type="predicted"/>
<dbReference type="EMBL" id="MU268020">
    <property type="protein sequence ID" value="KAH7906432.1"/>
    <property type="molecule type" value="Genomic_DNA"/>
</dbReference>
<organism evidence="1 2">
    <name type="scientific">Hygrophoropsis aurantiaca</name>
    <dbReference type="NCBI Taxonomy" id="72124"/>
    <lineage>
        <taxon>Eukaryota</taxon>
        <taxon>Fungi</taxon>
        <taxon>Dikarya</taxon>
        <taxon>Basidiomycota</taxon>
        <taxon>Agaricomycotina</taxon>
        <taxon>Agaricomycetes</taxon>
        <taxon>Agaricomycetidae</taxon>
        <taxon>Boletales</taxon>
        <taxon>Coniophorineae</taxon>
        <taxon>Hygrophoropsidaceae</taxon>
        <taxon>Hygrophoropsis</taxon>
    </lineage>
</organism>
<evidence type="ECO:0000313" key="2">
    <source>
        <dbReference type="Proteomes" id="UP000790377"/>
    </source>
</evidence>
<reference evidence="1" key="1">
    <citation type="journal article" date="2021" name="New Phytol.">
        <title>Evolutionary innovations through gain and loss of genes in the ectomycorrhizal Boletales.</title>
        <authorList>
            <person name="Wu G."/>
            <person name="Miyauchi S."/>
            <person name="Morin E."/>
            <person name="Kuo A."/>
            <person name="Drula E."/>
            <person name="Varga T."/>
            <person name="Kohler A."/>
            <person name="Feng B."/>
            <person name="Cao Y."/>
            <person name="Lipzen A."/>
            <person name="Daum C."/>
            <person name="Hundley H."/>
            <person name="Pangilinan J."/>
            <person name="Johnson J."/>
            <person name="Barry K."/>
            <person name="LaButti K."/>
            <person name="Ng V."/>
            <person name="Ahrendt S."/>
            <person name="Min B."/>
            <person name="Choi I.G."/>
            <person name="Park H."/>
            <person name="Plett J.M."/>
            <person name="Magnuson J."/>
            <person name="Spatafora J.W."/>
            <person name="Nagy L.G."/>
            <person name="Henrissat B."/>
            <person name="Grigoriev I.V."/>
            <person name="Yang Z.L."/>
            <person name="Xu J."/>
            <person name="Martin F.M."/>
        </authorList>
    </citation>
    <scope>NUCLEOTIDE SEQUENCE</scope>
    <source>
        <strain evidence="1">ATCC 28755</strain>
    </source>
</reference>
<sequence>MVSELRTLHNTLNQAINIIEGEFSGMGLPELSTYAQEVHPLDDGQFLPSMKLFEARRLALACIGQLRVLLQVPYEKVVEQSCAVYDTACLDVFVKAGLVDELAKPIHRATGLHVMDLHAKLDLSPARIAAILRYLSAQGWLHERAENIFVLNRPALELLPGSNGRKWSLTPGKPKIAASLLDFVTHPEWKYSLSTAETAFQLAHNTHETLFEYLKHNPTELTQWASSVQSYGDACRTALLQDYPWETPISKLIVDCGGGQGCLVSALANTPSLANCNFVIQDLPEVVSSASANIAQMSPQAMLDGRITVEVHNFFEHQPHVADGTVFIFKHILHNWPDSDCVKILKNVAGAVSGSHFKILIIENIVVPSTVSFDGQSNGPFRRDRGPRISNAMTLPNYIPSNFGANSKMSLALGVHMMGVFNARERSLAEWEVLACQSGLRIAAVYPIRAYVSILECVFSG</sequence>
<evidence type="ECO:0000313" key="1">
    <source>
        <dbReference type="EMBL" id="KAH7906432.1"/>
    </source>
</evidence>
<keyword evidence="2" id="KW-1185">Reference proteome</keyword>
<name>A0ACB7ZZX6_9AGAM</name>
<comment type="caution">
    <text evidence="1">The sequence shown here is derived from an EMBL/GenBank/DDBJ whole genome shotgun (WGS) entry which is preliminary data.</text>
</comment>
<gene>
    <name evidence="1" type="ORF">BJ138DRAFT_1071730</name>
</gene>
<accession>A0ACB7ZZX6</accession>
<protein>
    <submittedName>
        <fullName evidence="1">O-methyltransferase-domain-containing protein</fullName>
    </submittedName>
</protein>
<dbReference type="Proteomes" id="UP000790377">
    <property type="component" value="Unassembled WGS sequence"/>
</dbReference>